<proteinExistence type="predicted"/>
<reference evidence="2" key="1">
    <citation type="submission" date="2020-08" db="EMBL/GenBank/DDBJ databases">
        <title>Multicomponent nature underlies the extraordinary mechanical properties of spider dragline silk.</title>
        <authorList>
            <person name="Kono N."/>
            <person name="Nakamura H."/>
            <person name="Mori M."/>
            <person name="Yoshida Y."/>
            <person name="Ohtoshi R."/>
            <person name="Malay A.D."/>
            <person name="Moran D.A.P."/>
            <person name="Tomita M."/>
            <person name="Numata K."/>
            <person name="Arakawa K."/>
        </authorList>
    </citation>
    <scope>NUCLEOTIDE SEQUENCE</scope>
</reference>
<keyword evidence="3" id="KW-1185">Reference proteome</keyword>
<sequence length="76" mass="9053">MRSELDRGEEWTERRGHEEYPHNHRGGFRLRGVQPFSSRMIASRHRRHHRAQYQMSQPTVPLVLGKFDRSNDPSSL</sequence>
<dbReference type="EMBL" id="BMAV01002662">
    <property type="protein sequence ID" value="GFY41755.1"/>
    <property type="molecule type" value="Genomic_DNA"/>
</dbReference>
<accession>A0A8X6WVZ9</accession>
<name>A0A8X6WVZ9_9ARAC</name>
<organism evidence="2 3">
    <name type="scientific">Trichonephila inaurata madagascariensis</name>
    <dbReference type="NCBI Taxonomy" id="2747483"/>
    <lineage>
        <taxon>Eukaryota</taxon>
        <taxon>Metazoa</taxon>
        <taxon>Ecdysozoa</taxon>
        <taxon>Arthropoda</taxon>
        <taxon>Chelicerata</taxon>
        <taxon>Arachnida</taxon>
        <taxon>Araneae</taxon>
        <taxon>Araneomorphae</taxon>
        <taxon>Entelegynae</taxon>
        <taxon>Araneoidea</taxon>
        <taxon>Nephilidae</taxon>
        <taxon>Trichonephila</taxon>
        <taxon>Trichonephila inaurata</taxon>
    </lineage>
</organism>
<evidence type="ECO:0000313" key="2">
    <source>
        <dbReference type="EMBL" id="GFY41755.1"/>
    </source>
</evidence>
<evidence type="ECO:0000313" key="3">
    <source>
        <dbReference type="Proteomes" id="UP000886998"/>
    </source>
</evidence>
<gene>
    <name evidence="2" type="ORF">TNIN_8641</name>
</gene>
<protein>
    <submittedName>
        <fullName evidence="2">Uncharacterized protein</fullName>
    </submittedName>
</protein>
<comment type="caution">
    <text evidence="2">The sequence shown here is derived from an EMBL/GenBank/DDBJ whole genome shotgun (WGS) entry which is preliminary data.</text>
</comment>
<dbReference type="Proteomes" id="UP000886998">
    <property type="component" value="Unassembled WGS sequence"/>
</dbReference>
<evidence type="ECO:0000256" key="1">
    <source>
        <dbReference type="SAM" id="MobiDB-lite"/>
    </source>
</evidence>
<feature type="region of interest" description="Disordered" evidence="1">
    <location>
        <begin position="1"/>
        <end position="30"/>
    </location>
</feature>
<feature type="compositionally biased region" description="Basic and acidic residues" evidence="1">
    <location>
        <begin position="1"/>
        <end position="22"/>
    </location>
</feature>
<dbReference type="AlphaFoldDB" id="A0A8X6WVZ9"/>